<dbReference type="InterPro" id="IPR000182">
    <property type="entry name" value="GNAT_dom"/>
</dbReference>
<dbReference type="SUPFAM" id="SSF55729">
    <property type="entry name" value="Acyl-CoA N-acyltransferases (Nat)"/>
    <property type="match status" value="1"/>
</dbReference>
<accession>A0A644VRC6</accession>
<feature type="domain" description="N-acetyltransferase" evidence="1">
    <location>
        <begin position="1"/>
        <end position="152"/>
    </location>
</feature>
<name>A0A644VRC6_9ZZZZ</name>
<dbReference type="GO" id="GO:0016747">
    <property type="term" value="F:acyltransferase activity, transferring groups other than amino-acyl groups"/>
    <property type="evidence" value="ECO:0007669"/>
    <property type="project" value="InterPro"/>
</dbReference>
<comment type="caution">
    <text evidence="2">The sequence shown here is derived from an EMBL/GenBank/DDBJ whole genome shotgun (WGS) entry which is preliminary data.</text>
</comment>
<evidence type="ECO:0000313" key="2">
    <source>
        <dbReference type="EMBL" id="MPL92983.1"/>
    </source>
</evidence>
<dbReference type="InterPro" id="IPR016181">
    <property type="entry name" value="Acyl_CoA_acyltransferase"/>
</dbReference>
<dbReference type="EMBL" id="VSSQ01000377">
    <property type="protein sequence ID" value="MPL92983.1"/>
    <property type="molecule type" value="Genomic_DNA"/>
</dbReference>
<evidence type="ECO:0000259" key="1">
    <source>
        <dbReference type="PROSITE" id="PS51186"/>
    </source>
</evidence>
<protein>
    <recommendedName>
        <fullName evidence="1">N-acetyltransferase domain-containing protein</fullName>
    </recommendedName>
</protein>
<dbReference type="CDD" id="cd04301">
    <property type="entry name" value="NAT_SF"/>
    <property type="match status" value="1"/>
</dbReference>
<gene>
    <name evidence="2" type="ORF">SDC9_39107</name>
</gene>
<reference evidence="2" key="1">
    <citation type="submission" date="2019-08" db="EMBL/GenBank/DDBJ databases">
        <authorList>
            <person name="Kucharzyk K."/>
            <person name="Murdoch R.W."/>
            <person name="Higgins S."/>
            <person name="Loffler F."/>
        </authorList>
    </citation>
    <scope>NUCLEOTIDE SEQUENCE</scope>
</reference>
<organism evidence="2">
    <name type="scientific">bioreactor metagenome</name>
    <dbReference type="NCBI Taxonomy" id="1076179"/>
    <lineage>
        <taxon>unclassified sequences</taxon>
        <taxon>metagenomes</taxon>
        <taxon>ecological metagenomes</taxon>
    </lineage>
</organism>
<proteinExistence type="predicted"/>
<dbReference type="Gene3D" id="3.40.630.30">
    <property type="match status" value="1"/>
</dbReference>
<dbReference type="AlphaFoldDB" id="A0A644VRC6"/>
<dbReference type="PROSITE" id="PS51186">
    <property type="entry name" value="GNAT"/>
    <property type="match status" value="1"/>
</dbReference>
<dbReference type="Pfam" id="PF13508">
    <property type="entry name" value="Acetyltransf_7"/>
    <property type="match status" value="1"/>
</dbReference>
<sequence length="154" mass="17915">MVHTTLKKLCDYPEYLEKAACWFSEKWCISVDAYKESIQECIDLKMGVPQWYIVLDDKEEIIAGAGVIENDFHDRKDLKPNLCALFVEEKYRNQGIAKYILNFVKRDLGNIGIKKLYLVTDHTKFYEECGWDFLTIVNGDGGNLQRMYITSTSH</sequence>